<evidence type="ECO:0000313" key="2">
    <source>
        <dbReference type="EMBL" id="PCK22733.1"/>
    </source>
</evidence>
<comment type="caution">
    <text evidence="2">The sequence shown here is derived from an EMBL/GenBank/DDBJ whole genome shotgun (WGS) entry which is preliminary data.</text>
</comment>
<name>A0A2A5IZQ7_RHOSG</name>
<protein>
    <recommendedName>
        <fullName evidence="1">MITD1 C-terminal phospholipase D-like domain-containing protein</fullName>
    </recommendedName>
</protein>
<gene>
    <name evidence="2" type="ORF">CHR55_31660</name>
</gene>
<proteinExistence type="predicted"/>
<reference evidence="2 3" key="1">
    <citation type="submission" date="2017-07" db="EMBL/GenBank/DDBJ databases">
        <title>Draft sequence of Rhodococcus enclensis 23b-28.</title>
        <authorList>
            <person name="Besaury L."/>
            <person name="Sancelme M."/>
            <person name="Amato P."/>
            <person name="Lallement A."/>
            <person name="Delort A.-M."/>
        </authorList>
    </citation>
    <scope>NUCLEOTIDE SEQUENCE [LARGE SCALE GENOMIC DNA]</scope>
    <source>
        <strain evidence="2 3">23b-28</strain>
    </source>
</reference>
<dbReference type="InterPro" id="IPR032341">
    <property type="entry name" value="MITD1_C"/>
</dbReference>
<dbReference type="InterPro" id="IPR038113">
    <property type="entry name" value="MITD1_C_sf"/>
</dbReference>
<evidence type="ECO:0000313" key="3">
    <source>
        <dbReference type="Proteomes" id="UP000230886"/>
    </source>
</evidence>
<feature type="domain" description="MITD1 C-terminal phospholipase D-like" evidence="1">
    <location>
        <begin position="2"/>
        <end position="96"/>
    </location>
</feature>
<dbReference type="AlphaFoldDB" id="A0A2A5IZQ7"/>
<sequence>MNHQGRNFVELLALIASAKDPADEVTFKLFTLLETDPQYQKRQLQMIGQIIQGAAQQGIKLDVAKDPGVHDRWIRTNNGWRINLGRGLDIFQKQEGGWWDCKNNGVTLKGDTTL</sequence>
<accession>A0A2A5IZQ7</accession>
<evidence type="ECO:0000259" key="1">
    <source>
        <dbReference type="Pfam" id="PF16565"/>
    </source>
</evidence>
<dbReference type="EMBL" id="NOVD01000063">
    <property type="protein sequence ID" value="PCK22733.1"/>
    <property type="molecule type" value="Genomic_DNA"/>
</dbReference>
<dbReference type="Pfam" id="PF16565">
    <property type="entry name" value="MIT_C"/>
    <property type="match status" value="1"/>
</dbReference>
<dbReference type="RefSeq" id="WP_099698900.1">
    <property type="nucleotide sequence ID" value="NZ_NOVD01000063.1"/>
</dbReference>
<dbReference type="Proteomes" id="UP000230886">
    <property type="component" value="Unassembled WGS sequence"/>
</dbReference>
<organism evidence="2 3">
    <name type="scientific">Rhodococcus qingshengii</name>
    <dbReference type="NCBI Taxonomy" id="334542"/>
    <lineage>
        <taxon>Bacteria</taxon>
        <taxon>Bacillati</taxon>
        <taxon>Actinomycetota</taxon>
        <taxon>Actinomycetes</taxon>
        <taxon>Mycobacteriales</taxon>
        <taxon>Nocardiaceae</taxon>
        <taxon>Rhodococcus</taxon>
        <taxon>Rhodococcus erythropolis group</taxon>
    </lineage>
</organism>
<dbReference type="Gene3D" id="3.30.870.30">
    <property type="entry name" value="MITD, C-terminal phospholipase D-like domain"/>
    <property type="match status" value="1"/>
</dbReference>